<protein>
    <recommendedName>
        <fullName evidence="3">Phage major capsid protein E</fullName>
    </recommendedName>
</protein>
<dbReference type="RefSeq" id="WP_126153590.1">
    <property type="nucleotide sequence ID" value="NZ_UZWE01000024.1"/>
</dbReference>
<accession>A0A447IK61</accession>
<keyword evidence="2" id="KW-1185">Reference proteome</keyword>
<name>A0A447IK61_9RHOB</name>
<dbReference type="Proteomes" id="UP000270743">
    <property type="component" value="Unassembled WGS sequence"/>
</dbReference>
<evidence type="ECO:0000313" key="2">
    <source>
        <dbReference type="Proteomes" id="UP000270743"/>
    </source>
</evidence>
<reference evidence="1 2" key="1">
    <citation type="submission" date="2018-12" db="EMBL/GenBank/DDBJ databases">
        <authorList>
            <person name="Criscuolo A."/>
        </authorList>
    </citation>
    <scope>NUCLEOTIDE SEQUENCE [LARGE SCALE GENOMIC DNA]</scope>
    <source>
        <strain evidence="1">ACIP1116241</strain>
    </source>
</reference>
<organism evidence="1 2">
    <name type="scientific">Paracoccus haematequi</name>
    <dbReference type="NCBI Taxonomy" id="2491866"/>
    <lineage>
        <taxon>Bacteria</taxon>
        <taxon>Pseudomonadati</taxon>
        <taxon>Pseudomonadota</taxon>
        <taxon>Alphaproteobacteria</taxon>
        <taxon>Rhodobacterales</taxon>
        <taxon>Paracoccaceae</taxon>
        <taxon>Paracoccus</taxon>
    </lineage>
</organism>
<proteinExistence type="predicted"/>
<sequence length="313" mass="34740">MPQEMLVEQHHKIQYAASVQMVAQQTKNPLDGAVNEIPASGEAMAVSDLIGEAEYQRGEQHSRRNPENPIGKTRRWVVFQDPIESGQYIEKEEKFKTAMDPTSNYVTAHTNAVRRGKMDLILGVSKGDDGNFYVTEGGILGRAREGKTPGVATPLPSTQFITHNSQGLTIEKLRAARLQLKTDEFGLEDNDALYGLITPQQEDDLLAIAQQSGPSLNAFTIEQLKSGKATSLLGINWIVTNRAPMKSKTDDDIRLCPIWSKNNIIAARWQGIEGKIWNDPHAKNLPYVLVDAYYDAVRAQDKAVIVIECKEPT</sequence>
<dbReference type="EMBL" id="UZWE01000024">
    <property type="protein sequence ID" value="VDS07905.1"/>
    <property type="molecule type" value="Genomic_DNA"/>
</dbReference>
<evidence type="ECO:0000313" key="1">
    <source>
        <dbReference type="EMBL" id="VDS07905.1"/>
    </source>
</evidence>
<dbReference type="InterPro" id="IPR045565">
    <property type="entry name" value="Phage_capsid_2"/>
</dbReference>
<evidence type="ECO:0008006" key="3">
    <source>
        <dbReference type="Google" id="ProtNLM"/>
    </source>
</evidence>
<dbReference type="OrthoDB" id="7548801at2"/>
<dbReference type="Pfam" id="PF19821">
    <property type="entry name" value="Phage_capsid_2"/>
    <property type="match status" value="1"/>
</dbReference>
<gene>
    <name evidence="1" type="ORF">PARHAE_01085</name>
</gene>
<dbReference type="AlphaFoldDB" id="A0A447IK61"/>